<feature type="region of interest" description="Disordered" evidence="2">
    <location>
        <begin position="1"/>
        <end position="36"/>
    </location>
</feature>
<dbReference type="HOGENOM" id="CLU_077506_0_0_1"/>
<dbReference type="EMBL" id="ACPB03012645">
    <property type="status" value="NOT_ANNOTATED_CDS"/>
    <property type="molecule type" value="Genomic_DNA"/>
</dbReference>
<keyword evidence="1" id="KW-0175">Coiled coil</keyword>
<dbReference type="OMA" id="RTVVENM"/>
<keyword evidence="4" id="KW-1185">Reference proteome</keyword>
<accession>T1IAI8</accession>
<sequence>MSKKAENKFKKDSSTPKRARSSPELTNRVSKRTVVENMSSPKEVTINLETLSALLDKKLAHLATKEDFKELREEYRLIREENKLLKENIEHLKEANSRNEKLLEELDKKARRNNLVFRGVINAFKSTSSYSENVSKFCEELLHVKINVENIHAFALGNQQTSNPPLLLTFSRFHDKLAILAASKNLNNTGFAIHQDLPDTTRKKRMKLLLVRKELSRLSKTLKVSLRSDNLIVEGHLFTWCQMIGLCYKNQDGLQRLREITGLDLSGFISAVAKNSLPGDYFRQQPINTALDPPPVLPSIPIVRSS</sequence>
<feature type="compositionally biased region" description="Basic and acidic residues" evidence="2">
    <location>
        <begin position="1"/>
        <end position="15"/>
    </location>
</feature>
<dbReference type="eggNOG" id="ENOG502T2AT">
    <property type="taxonomic scope" value="Eukaryota"/>
</dbReference>
<evidence type="ECO:0000256" key="2">
    <source>
        <dbReference type="SAM" id="MobiDB-lite"/>
    </source>
</evidence>
<dbReference type="InParanoid" id="T1IAI8"/>
<feature type="coiled-coil region" evidence="1">
    <location>
        <begin position="68"/>
        <end position="112"/>
    </location>
</feature>
<evidence type="ECO:0000256" key="1">
    <source>
        <dbReference type="SAM" id="Coils"/>
    </source>
</evidence>
<organism evidence="3 4">
    <name type="scientific">Rhodnius prolixus</name>
    <name type="common">Triatomid bug</name>
    <dbReference type="NCBI Taxonomy" id="13249"/>
    <lineage>
        <taxon>Eukaryota</taxon>
        <taxon>Metazoa</taxon>
        <taxon>Ecdysozoa</taxon>
        <taxon>Arthropoda</taxon>
        <taxon>Hexapoda</taxon>
        <taxon>Insecta</taxon>
        <taxon>Pterygota</taxon>
        <taxon>Neoptera</taxon>
        <taxon>Paraneoptera</taxon>
        <taxon>Hemiptera</taxon>
        <taxon>Heteroptera</taxon>
        <taxon>Panheteroptera</taxon>
        <taxon>Cimicomorpha</taxon>
        <taxon>Reduviidae</taxon>
        <taxon>Triatominae</taxon>
        <taxon>Rhodnius</taxon>
    </lineage>
</organism>
<dbReference type="AlphaFoldDB" id="T1IAI8"/>
<proteinExistence type="predicted"/>
<dbReference type="VEuPathDB" id="VectorBase:RPRC013309"/>
<protein>
    <submittedName>
        <fullName evidence="3">Uncharacterized protein</fullName>
    </submittedName>
</protein>
<evidence type="ECO:0000313" key="4">
    <source>
        <dbReference type="Proteomes" id="UP000015103"/>
    </source>
</evidence>
<dbReference type="EnsemblMetazoa" id="RPRC013309-RA">
    <property type="protein sequence ID" value="RPRC013309-PA"/>
    <property type="gene ID" value="RPRC013309"/>
</dbReference>
<evidence type="ECO:0000313" key="3">
    <source>
        <dbReference type="EnsemblMetazoa" id="RPRC013309-PA"/>
    </source>
</evidence>
<name>T1IAI8_RHOPR</name>
<dbReference type="Proteomes" id="UP000015103">
    <property type="component" value="Unassembled WGS sequence"/>
</dbReference>
<reference evidence="3" key="1">
    <citation type="submission" date="2015-05" db="UniProtKB">
        <authorList>
            <consortium name="EnsemblMetazoa"/>
        </authorList>
    </citation>
    <scope>IDENTIFICATION</scope>
</reference>